<evidence type="ECO:0000313" key="1">
    <source>
        <dbReference type="EMBL" id="JAD97212.1"/>
    </source>
</evidence>
<dbReference type="EMBL" id="GBRH01200683">
    <property type="protein sequence ID" value="JAD97212.1"/>
    <property type="molecule type" value="Transcribed_RNA"/>
</dbReference>
<reference evidence="1" key="1">
    <citation type="submission" date="2014-09" db="EMBL/GenBank/DDBJ databases">
        <authorList>
            <person name="Magalhaes I.L.F."/>
            <person name="Oliveira U."/>
            <person name="Santos F.R."/>
            <person name="Vidigal T.H.D.A."/>
            <person name="Brescovit A.D."/>
            <person name="Santos A.J."/>
        </authorList>
    </citation>
    <scope>NUCLEOTIDE SEQUENCE</scope>
    <source>
        <tissue evidence="1">Shoot tissue taken approximately 20 cm above the soil surface</tissue>
    </source>
</reference>
<accession>A0A0A9EMF1</accession>
<organism evidence="1">
    <name type="scientific">Arundo donax</name>
    <name type="common">Giant reed</name>
    <name type="synonym">Donax arundinaceus</name>
    <dbReference type="NCBI Taxonomy" id="35708"/>
    <lineage>
        <taxon>Eukaryota</taxon>
        <taxon>Viridiplantae</taxon>
        <taxon>Streptophyta</taxon>
        <taxon>Embryophyta</taxon>
        <taxon>Tracheophyta</taxon>
        <taxon>Spermatophyta</taxon>
        <taxon>Magnoliopsida</taxon>
        <taxon>Liliopsida</taxon>
        <taxon>Poales</taxon>
        <taxon>Poaceae</taxon>
        <taxon>PACMAD clade</taxon>
        <taxon>Arundinoideae</taxon>
        <taxon>Arundineae</taxon>
        <taxon>Arundo</taxon>
    </lineage>
</organism>
<name>A0A0A9EMF1_ARUDO</name>
<dbReference type="AlphaFoldDB" id="A0A0A9EMF1"/>
<sequence length="40" mass="4634">MNHIFITLLQYLCKEFRNQNSVYVDSLIATSLSTCRIIGK</sequence>
<proteinExistence type="predicted"/>
<protein>
    <submittedName>
        <fullName evidence="1">Uncharacterized protein</fullName>
    </submittedName>
</protein>
<reference evidence="1" key="2">
    <citation type="journal article" date="2015" name="Data Brief">
        <title>Shoot transcriptome of the giant reed, Arundo donax.</title>
        <authorList>
            <person name="Barrero R.A."/>
            <person name="Guerrero F.D."/>
            <person name="Moolhuijzen P."/>
            <person name="Goolsby J.A."/>
            <person name="Tidwell J."/>
            <person name="Bellgard S.E."/>
            <person name="Bellgard M.I."/>
        </authorList>
    </citation>
    <scope>NUCLEOTIDE SEQUENCE</scope>
    <source>
        <tissue evidence="1">Shoot tissue taken approximately 20 cm above the soil surface</tissue>
    </source>
</reference>